<sequence>MTTSPFEAILGTNHIPSERDCKLIQEYVNQEEQTLTTYRERADELQLSLQALLEKIDATRSSINVHRTIISLSRRIPDDNHDATLCPSDPPILLTNICQRWRRVARSTPRLWSSIHVPPVIESLEVQGRLEGANTDICPDLGHVSRVLTFPAMSPGYISSLRLSVVGSEAIISTFIESQLHQAGMFSRLQTLHICLNVISPTPNSFNVDWEGIYRRVLGKLDLSKVLSLRELWLNLRFHGRYVWSTPHLTRFIPCDHLRVLDLQDRFKTWTDSMSLCAIPAAVIVDIFQRCRNLVVFKADFEENSGYSAQPMAKHTTNTLMTTAPSLKHLSLSFFDFDGFNAAQLLASCHWPELSAVHVRQCPEMRGADQPTLNIVFLSNKIRSQLTSLTLGYYALQSDTLINILSTLSSLVQLHLEYADGGRSSGLPYRSKFKDGVLHSLTPNPNKSPTHSCPRLEYLKWERNAFFTERTLARMLLERATSPHSPIALKQAHIDFGRRISHDILPKCAPLIEAGLDLKLRGLKEGVGGRGSHEVSRKWSPKEGLFVEEDHFRWGWI</sequence>
<dbReference type="EMBL" id="QPFP01000001">
    <property type="protein sequence ID" value="TEB39444.1"/>
    <property type="molecule type" value="Genomic_DNA"/>
</dbReference>
<keyword evidence="3" id="KW-1185">Reference proteome</keyword>
<dbReference type="AlphaFoldDB" id="A0A4Y7TZM3"/>
<proteinExistence type="predicted"/>
<evidence type="ECO:0000256" key="1">
    <source>
        <dbReference type="SAM" id="Coils"/>
    </source>
</evidence>
<organism evidence="2 3">
    <name type="scientific">Coprinellus micaceus</name>
    <name type="common">Glistening ink-cap mushroom</name>
    <name type="synonym">Coprinus micaceus</name>
    <dbReference type="NCBI Taxonomy" id="71717"/>
    <lineage>
        <taxon>Eukaryota</taxon>
        <taxon>Fungi</taxon>
        <taxon>Dikarya</taxon>
        <taxon>Basidiomycota</taxon>
        <taxon>Agaricomycotina</taxon>
        <taxon>Agaricomycetes</taxon>
        <taxon>Agaricomycetidae</taxon>
        <taxon>Agaricales</taxon>
        <taxon>Agaricineae</taxon>
        <taxon>Psathyrellaceae</taxon>
        <taxon>Coprinellus</taxon>
    </lineage>
</organism>
<comment type="caution">
    <text evidence="2">The sequence shown here is derived from an EMBL/GenBank/DDBJ whole genome shotgun (WGS) entry which is preliminary data.</text>
</comment>
<evidence type="ECO:0000313" key="2">
    <source>
        <dbReference type="EMBL" id="TEB39444.1"/>
    </source>
</evidence>
<reference evidence="2 3" key="1">
    <citation type="journal article" date="2019" name="Nat. Ecol. Evol.">
        <title>Megaphylogeny resolves global patterns of mushroom evolution.</title>
        <authorList>
            <person name="Varga T."/>
            <person name="Krizsan K."/>
            <person name="Foldi C."/>
            <person name="Dima B."/>
            <person name="Sanchez-Garcia M."/>
            <person name="Sanchez-Ramirez S."/>
            <person name="Szollosi G.J."/>
            <person name="Szarkandi J.G."/>
            <person name="Papp V."/>
            <person name="Albert L."/>
            <person name="Andreopoulos W."/>
            <person name="Angelini C."/>
            <person name="Antonin V."/>
            <person name="Barry K.W."/>
            <person name="Bougher N.L."/>
            <person name="Buchanan P."/>
            <person name="Buyck B."/>
            <person name="Bense V."/>
            <person name="Catcheside P."/>
            <person name="Chovatia M."/>
            <person name="Cooper J."/>
            <person name="Damon W."/>
            <person name="Desjardin D."/>
            <person name="Finy P."/>
            <person name="Geml J."/>
            <person name="Haridas S."/>
            <person name="Hughes K."/>
            <person name="Justo A."/>
            <person name="Karasinski D."/>
            <person name="Kautmanova I."/>
            <person name="Kiss B."/>
            <person name="Kocsube S."/>
            <person name="Kotiranta H."/>
            <person name="LaButti K.M."/>
            <person name="Lechner B.E."/>
            <person name="Liimatainen K."/>
            <person name="Lipzen A."/>
            <person name="Lukacs Z."/>
            <person name="Mihaltcheva S."/>
            <person name="Morgado L.N."/>
            <person name="Niskanen T."/>
            <person name="Noordeloos M.E."/>
            <person name="Ohm R.A."/>
            <person name="Ortiz-Santana B."/>
            <person name="Ovrebo C."/>
            <person name="Racz N."/>
            <person name="Riley R."/>
            <person name="Savchenko A."/>
            <person name="Shiryaev A."/>
            <person name="Soop K."/>
            <person name="Spirin V."/>
            <person name="Szebenyi C."/>
            <person name="Tomsovsky M."/>
            <person name="Tulloss R.E."/>
            <person name="Uehling J."/>
            <person name="Grigoriev I.V."/>
            <person name="Vagvolgyi C."/>
            <person name="Papp T."/>
            <person name="Martin F.M."/>
            <person name="Miettinen O."/>
            <person name="Hibbett D.S."/>
            <person name="Nagy L.G."/>
        </authorList>
    </citation>
    <scope>NUCLEOTIDE SEQUENCE [LARGE SCALE GENOMIC DNA]</scope>
    <source>
        <strain evidence="2 3">FP101781</strain>
    </source>
</reference>
<evidence type="ECO:0000313" key="3">
    <source>
        <dbReference type="Proteomes" id="UP000298030"/>
    </source>
</evidence>
<dbReference type="InterPro" id="IPR032675">
    <property type="entry name" value="LRR_dom_sf"/>
</dbReference>
<dbReference type="SUPFAM" id="SSF52047">
    <property type="entry name" value="RNI-like"/>
    <property type="match status" value="1"/>
</dbReference>
<dbReference type="STRING" id="71717.A0A4Y7TZM3"/>
<dbReference type="Gene3D" id="3.80.10.10">
    <property type="entry name" value="Ribonuclease Inhibitor"/>
    <property type="match status" value="1"/>
</dbReference>
<dbReference type="OrthoDB" id="3365698at2759"/>
<keyword evidence="1" id="KW-0175">Coiled coil</keyword>
<evidence type="ECO:0008006" key="4">
    <source>
        <dbReference type="Google" id="ProtNLM"/>
    </source>
</evidence>
<protein>
    <recommendedName>
        <fullName evidence="4">F-box domain-containing protein</fullName>
    </recommendedName>
</protein>
<feature type="coiled-coil region" evidence="1">
    <location>
        <begin position="28"/>
        <end position="62"/>
    </location>
</feature>
<gene>
    <name evidence="2" type="ORF">FA13DRAFT_1723622</name>
</gene>
<name>A0A4Y7TZM3_COPMI</name>
<dbReference type="Proteomes" id="UP000298030">
    <property type="component" value="Unassembled WGS sequence"/>
</dbReference>
<accession>A0A4Y7TZM3</accession>